<dbReference type="HOGENOM" id="CLU_208441_0_0_0"/>
<dbReference type="AlphaFoldDB" id="U7V7K8"/>
<dbReference type="STRING" id="1319815.HMPREF0202_02343"/>
<keyword evidence="2" id="KW-1185">Reference proteome</keyword>
<evidence type="ECO:0008006" key="3">
    <source>
        <dbReference type="Google" id="ProtNLM"/>
    </source>
</evidence>
<gene>
    <name evidence="1" type="ORF">HMPREF0202_02343</name>
</gene>
<reference evidence="1 2" key="1">
    <citation type="submission" date="2013-08" db="EMBL/GenBank/DDBJ databases">
        <authorList>
            <person name="Weinstock G."/>
            <person name="Sodergren E."/>
            <person name="Wylie T."/>
            <person name="Fulton L."/>
            <person name="Fulton R."/>
            <person name="Fronick C."/>
            <person name="O'Laughlin M."/>
            <person name="Godfrey J."/>
            <person name="Miner T."/>
            <person name="Herter B."/>
            <person name="Appelbaum E."/>
            <person name="Cordes M."/>
            <person name="Lek S."/>
            <person name="Wollam A."/>
            <person name="Pepin K.H."/>
            <person name="Palsikar V.B."/>
            <person name="Mitreva M."/>
            <person name="Wilson R.K."/>
        </authorList>
    </citation>
    <scope>NUCLEOTIDE SEQUENCE [LARGE SCALE GENOMIC DNA]</scope>
    <source>
        <strain evidence="1 2">ATCC BAA-474</strain>
    </source>
</reference>
<accession>U7V7K8</accession>
<comment type="caution">
    <text evidence="1">The sequence shown here is derived from an EMBL/GenBank/DDBJ whole genome shotgun (WGS) entry which is preliminary data.</text>
</comment>
<dbReference type="Proteomes" id="UP000017081">
    <property type="component" value="Unassembled WGS sequence"/>
</dbReference>
<dbReference type="RefSeq" id="WP_023051875.1">
    <property type="nucleotide sequence ID" value="NZ_CP173065.2"/>
</dbReference>
<evidence type="ECO:0000313" key="1">
    <source>
        <dbReference type="EMBL" id="ERT67657.1"/>
    </source>
</evidence>
<organism evidence="1 2">
    <name type="scientific">Cetobacterium somerae ATCC BAA-474</name>
    <dbReference type="NCBI Taxonomy" id="1319815"/>
    <lineage>
        <taxon>Bacteria</taxon>
        <taxon>Fusobacteriati</taxon>
        <taxon>Fusobacteriota</taxon>
        <taxon>Fusobacteriia</taxon>
        <taxon>Fusobacteriales</taxon>
        <taxon>Fusobacteriaceae</taxon>
        <taxon>Cetobacterium</taxon>
    </lineage>
</organism>
<dbReference type="EMBL" id="AXZF01000111">
    <property type="protein sequence ID" value="ERT67657.1"/>
    <property type="molecule type" value="Genomic_DNA"/>
</dbReference>
<proteinExistence type="predicted"/>
<protein>
    <recommendedName>
        <fullName evidence="3">DUF1653 domain-containing protein</fullName>
    </recommendedName>
</protein>
<sequence>MNKNLWKNNKNSKLYEVLNYNILNCTNEQDGQIMYLYRVFSEEVLDSEGNEKLFVRSEDEFKTKFTKYSL</sequence>
<name>U7V7K8_9FUSO</name>
<evidence type="ECO:0000313" key="2">
    <source>
        <dbReference type="Proteomes" id="UP000017081"/>
    </source>
</evidence>